<dbReference type="EMBL" id="BAAAZC010000019">
    <property type="protein sequence ID" value="GAA3975905.1"/>
    <property type="molecule type" value="Genomic_DNA"/>
</dbReference>
<name>A0ABP7Q3E1_9SPHI</name>
<gene>
    <name evidence="2" type="ORF">GCM10022210_28140</name>
</gene>
<feature type="chain" id="PRO_5045197193" description="Outer membrane protein beta-barrel domain-containing protein" evidence="1">
    <location>
        <begin position="20"/>
        <end position="272"/>
    </location>
</feature>
<accession>A0ABP7Q3E1</accession>
<feature type="signal peptide" evidence="1">
    <location>
        <begin position="1"/>
        <end position="19"/>
    </location>
</feature>
<evidence type="ECO:0000313" key="2">
    <source>
        <dbReference type="EMBL" id="GAA3975905.1"/>
    </source>
</evidence>
<keyword evidence="1" id="KW-0732">Signal</keyword>
<organism evidence="2 3">
    <name type="scientific">Mucilaginibacter dorajii</name>
    <dbReference type="NCBI Taxonomy" id="692994"/>
    <lineage>
        <taxon>Bacteria</taxon>
        <taxon>Pseudomonadati</taxon>
        <taxon>Bacteroidota</taxon>
        <taxon>Sphingobacteriia</taxon>
        <taxon>Sphingobacteriales</taxon>
        <taxon>Sphingobacteriaceae</taxon>
        <taxon>Mucilaginibacter</taxon>
    </lineage>
</organism>
<comment type="caution">
    <text evidence="2">The sequence shown here is derived from an EMBL/GenBank/DDBJ whole genome shotgun (WGS) entry which is preliminary data.</text>
</comment>
<dbReference type="Proteomes" id="UP001500742">
    <property type="component" value="Unassembled WGS sequence"/>
</dbReference>
<evidence type="ECO:0000313" key="3">
    <source>
        <dbReference type="Proteomes" id="UP001500742"/>
    </source>
</evidence>
<sequence>MKFLSLIILFIATLVSVNAQEKPDRKALYQFIQPTKLTQCDSLGKSIDASQVFPSDYDFEIFSILPTGDLIIDIVYFTKNGSNQEGADKLNLKFRGTTDPNKAELYYLMPISIFNLAAEKEQSKWSISFGTASTLLKYRPGSGKVFQNKYPINSDIGNDFSLAALVGLQLSVNSSVNEYFLFGVNYTSIKMTPQTTQGVLTSDSNVGALTPTVAWVFEYKKIQLGLFSGLDMPTGAAGKSWVYKGRPWFGLGIGFSIFKPGSSSSDAKQPTK</sequence>
<evidence type="ECO:0000256" key="1">
    <source>
        <dbReference type="SAM" id="SignalP"/>
    </source>
</evidence>
<dbReference type="RefSeq" id="WP_259087506.1">
    <property type="nucleotide sequence ID" value="NZ_BAAAZC010000019.1"/>
</dbReference>
<protein>
    <recommendedName>
        <fullName evidence="4">Outer membrane protein beta-barrel domain-containing protein</fullName>
    </recommendedName>
</protein>
<evidence type="ECO:0008006" key="4">
    <source>
        <dbReference type="Google" id="ProtNLM"/>
    </source>
</evidence>
<reference evidence="3" key="1">
    <citation type="journal article" date="2019" name="Int. J. Syst. Evol. Microbiol.">
        <title>The Global Catalogue of Microorganisms (GCM) 10K type strain sequencing project: providing services to taxonomists for standard genome sequencing and annotation.</title>
        <authorList>
            <consortium name="The Broad Institute Genomics Platform"/>
            <consortium name="The Broad Institute Genome Sequencing Center for Infectious Disease"/>
            <person name="Wu L."/>
            <person name="Ma J."/>
        </authorList>
    </citation>
    <scope>NUCLEOTIDE SEQUENCE [LARGE SCALE GENOMIC DNA]</scope>
    <source>
        <strain evidence="3">JCM 16601</strain>
    </source>
</reference>
<proteinExistence type="predicted"/>
<keyword evidence="3" id="KW-1185">Reference proteome</keyword>